<feature type="domain" description="Resolvase/invertase-type recombinase catalytic" evidence="1">
    <location>
        <begin position="37"/>
        <end position="189"/>
    </location>
</feature>
<dbReference type="InterPro" id="IPR050639">
    <property type="entry name" value="SSR_resolvase"/>
</dbReference>
<feature type="domain" description="Recombinase" evidence="2">
    <location>
        <begin position="197"/>
        <end position="335"/>
    </location>
</feature>
<dbReference type="InterPro" id="IPR006119">
    <property type="entry name" value="Resolv_N"/>
</dbReference>
<dbReference type="Proteomes" id="UP000261166">
    <property type="component" value="Unassembled WGS sequence"/>
</dbReference>
<dbReference type="EMBL" id="QVLU01000021">
    <property type="protein sequence ID" value="RGE68051.1"/>
    <property type="molecule type" value="Genomic_DNA"/>
</dbReference>
<dbReference type="Pfam" id="PF07508">
    <property type="entry name" value="Recombinase"/>
    <property type="match status" value="1"/>
</dbReference>
<dbReference type="GO" id="GO:0003677">
    <property type="term" value="F:DNA binding"/>
    <property type="evidence" value="ECO:0007669"/>
    <property type="project" value="InterPro"/>
</dbReference>
<dbReference type="InterPro" id="IPR038109">
    <property type="entry name" value="DNA_bind_recomb_sf"/>
</dbReference>
<dbReference type="InterPro" id="IPR036162">
    <property type="entry name" value="Resolvase-like_N_sf"/>
</dbReference>
<dbReference type="Gene3D" id="3.40.50.1390">
    <property type="entry name" value="Resolvase, N-terminal catalytic domain"/>
    <property type="match status" value="1"/>
</dbReference>
<dbReference type="Gene3D" id="3.90.1750.20">
    <property type="entry name" value="Putative Large Serine Recombinase, Chain B, Domain 2"/>
    <property type="match status" value="1"/>
</dbReference>
<evidence type="ECO:0000259" key="2">
    <source>
        <dbReference type="PROSITE" id="PS51737"/>
    </source>
</evidence>
<gene>
    <name evidence="3" type="ORF">DWY69_20660</name>
</gene>
<dbReference type="InterPro" id="IPR011109">
    <property type="entry name" value="DNA_bind_recombinase_dom"/>
</dbReference>
<sequence>MSENTIQIIKIAQGIPGRNHEYTEMVIRGDIMIEEKRYCIYLRKSRADADAEARGEGETLLRHEKTLLELSERMHIKVEKIYREIVSGDTIAARPVMQELLTDVESMTWTGVLVMEVERLARGDTIDQGIVARTFQITNTQIITPLKTYDPQNESDEEYFEFGLFMSRREYKTINRRLNRGRIQSVKEGKYIASVAPYGYIRVKLPNEKGYTLSPHPEQADVVRMIFDLYVNGLNGEEYGATKIARYLDSLGIKPMVADKWSPASIRDILQNEVYVNKIVWGKRKEVKTVENGVVKIMRPTAADYLCNNALHEGLVTQEIFDKAQYKRTHSPHSIKVNVKKPLQNPLAGLIYCDKCGSLMTRLGESKKTPYAFLKCPNRYCDNVSVPLFLVEKNLIAFLQDWIKNYQIEIESGANTSYESQLTLLQSSEQALDKEKQNLLKQLNNAYNLVEQGVYTADIFKSRNQILTSQIHDVDIRLSEIREKISEANEHYRMRTELVPRAYTLIQSYNQLSTAAEKNALLNQLVSKATILKTERNTRGKRDNSNFTLNVWPKLPHA</sequence>
<name>A0A3E3IM77_9FIRM</name>
<reference evidence="3 4" key="1">
    <citation type="submission" date="2018-08" db="EMBL/GenBank/DDBJ databases">
        <title>A genome reference for cultivated species of the human gut microbiota.</title>
        <authorList>
            <person name="Zou Y."/>
            <person name="Xue W."/>
            <person name="Luo G."/>
        </authorList>
    </citation>
    <scope>NUCLEOTIDE SEQUENCE [LARGE SCALE GENOMIC DNA]</scope>
    <source>
        <strain evidence="3 4">AF26-4BH</strain>
    </source>
</reference>
<comment type="caution">
    <text evidence="3">The sequence shown here is derived from an EMBL/GenBank/DDBJ whole genome shotgun (WGS) entry which is preliminary data.</text>
</comment>
<dbReference type="PANTHER" id="PTHR30461">
    <property type="entry name" value="DNA-INVERTASE FROM LAMBDOID PROPHAGE"/>
    <property type="match status" value="1"/>
</dbReference>
<proteinExistence type="predicted"/>
<evidence type="ECO:0000313" key="4">
    <source>
        <dbReference type="Proteomes" id="UP000261166"/>
    </source>
</evidence>
<dbReference type="SMART" id="SM00857">
    <property type="entry name" value="Resolvase"/>
    <property type="match status" value="1"/>
</dbReference>
<dbReference type="GO" id="GO:0000150">
    <property type="term" value="F:DNA strand exchange activity"/>
    <property type="evidence" value="ECO:0007669"/>
    <property type="project" value="InterPro"/>
</dbReference>
<dbReference type="OrthoDB" id="65783at2"/>
<protein>
    <submittedName>
        <fullName evidence="3">Recombinase family protein</fullName>
    </submittedName>
</protein>
<dbReference type="PROSITE" id="PS51736">
    <property type="entry name" value="RECOMBINASES_3"/>
    <property type="match status" value="1"/>
</dbReference>
<dbReference type="PROSITE" id="PS51737">
    <property type="entry name" value="RECOMBINASE_DNA_BIND"/>
    <property type="match status" value="1"/>
</dbReference>
<organism evidence="3 4">
    <name type="scientific">Eisenbergiella massiliensis</name>
    <dbReference type="NCBI Taxonomy" id="1720294"/>
    <lineage>
        <taxon>Bacteria</taxon>
        <taxon>Bacillati</taxon>
        <taxon>Bacillota</taxon>
        <taxon>Clostridia</taxon>
        <taxon>Lachnospirales</taxon>
        <taxon>Lachnospiraceae</taxon>
        <taxon>Eisenbergiella</taxon>
    </lineage>
</organism>
<dbReference type="Pfam" id="PF00239">
    <property type="entry name" value="Resolvase"/>
    <property type="match status" value="1"/>
</dbReference>
<accession>A0A3E3IM77</accession>
<dbReference type="SUPFAM" id="SSF53041">
    <property type="entry name" value="Resolvase-like"/>
    <property type="match status" value="1"/>
</dbReference>
<evidence type="ECO:0000313" key="3">
    <source>
        <dbReference type="EMBL" id="RGE68051.1"/>
    </source>
</evidence>
<dbReference type="AlphaFoldDB" id="A0A3E3IM77"/>
<dbReference type="CDD" id="cd00338">
    <property type="entry name" value="Ser_Recombinase"/>
    <property type="match status" value="1"/>
</dbReference>
<evidence type="ECO:0000259" key="1">
    <source>
        <dbReference type="PROSITE" id="PS51736"/>
    </source>
</evidence>
<dbReference type="PANTHER" id="PTHR30461:SF23">
    <property type="entry name" value="DNA RECOMBINASE-RELATED"/>
    <property type="match status" value="1"/>
</dbReference>